<keyword evidence="1" id="KW-0732">Signal</keyword>
<evidence type="ECO:0000313" key="4">
    <source>
        <dbReference type="Proteomes" id="UP001236415"/>
    </source>
</evidence>
<sequence>MSIQKKRIGKVLLLFTSILMAGIAFSQVNAADAKSSKVYVEAGVETGNQYTKLEDPIIIQQGRILLPIREISDYLSLNVAWNQKTKSAVLYGVNKEIKLTHGSKTAYVDKKKVLLDVPLQMEKGKIYVPLQFVASSVKQKVTWDRTHKTILIPRTYAKGTADQMTYWIKLTTGELFQAKSNQIGTKIGQVSKKFKTLREFEVEKIAAGTYYLRMEESFGMAGTARNTGQVLVKNGKVLDEDSFSFQGYYEDTTLHKSHGNVLLTNGKQARFLDKNGTVIALYNLTDIMQKDEIYMVEHYNQRMMILREYASQHLIVYNVQSEKAAYVHELLTLPEREREYLEQAGSDRNNEMERDHIIFFNSIIDGVMTFHYKNKSNNMVNTYTLDLSQI</sequence>
<gene>
    <name evidence="3" type="ORF">QPK24_14360</name>
</gene>
<proteinExistence type="predicted"/>
<evidence type="ECO:0000259" key="2">
    <source>
        <dbReference type="Pfam" id="PF07833"/>
    </source>
</evidence>
<keyword evidence="4" id="KW-1185">Reference proteome</keyword>
<dbReference type="Pfam" id="PF07833">
    <property type="entry name" value="Cu_amine_oxidN1"/>
    <property type="match status" value="1"/>
</dbReference>
<dbReference type="SUPFAM" id="SSF55383">
    <property type="entry name" value="Copper amine oxidase, domain N"/>
    <property type="match status" value="1"/>
</dbReference>
<dbReference type="RefSeq" id="WP_285742203.1">
    <property type="nucleotide sequence ID" value="NZ_CP127162.1"/>
</dbReference>
<dbReference type="Proteomes" id="UP001236415">
    <property type="component" value="Chromosome"/>
</dbReference>
<dbReference type="InterPro" id="IPR012854">
    <property type="entry name" value="Cu_amine_oxidase-like_N"/>
</dbReference>
<organism evidence="3 4">
    <name type="scientific">Paenibacillus polygoni</name>
    <dbReference type="NCBI Taxonomy" id="3050112"/>
    <lineage>
        <taxon>Bacteria</taxon>
        <taxon>Bacillati</taxon>
        <taxon>Bacillota</taxon>
        <taxon>Bacilli</taxon>
        <taxon>Bacillales</taxon>
        <taxon>Paenibacillaceae</taxon>
        <taxon>Paenibacillus</taxon>
    </lineage>
</organism>
<evidence type="ECO:0000256" key="1">
    <source>
        <dbReference type="SAM" id="SignalP"/>
    </source>
</evidence>
<name>A0ABY8WZK8_9BACL</name>
<dbReference type="EMBL" id="CP127162">
    <property type="protein sequence ID" value="WIV17607.1"/>
    <property type="molecule type" value="Genomic_DNA"/>
</dbReference>
<accession>A0ABY8WZK8</accession>
<reference evidence="3 4" key="1">
    <citation type="submission" date="2023-06" db="EMBL/GenBank/DDBJ databases">
        <title>Paenibacillus polygonum sp. nov., an endophytic bacterium, isolated from Polygonum lapathifolium L. in Nanji Wetland National Nature Reserve, South of Poyang Lake, Jiangxi Province, China.</title>
        <authorList>
            <person name="Yu Z."/>
        </authorList>
    </citation>
    <scope>NUCLEOTIDE SEQUENCE [LARGE SCALE GENOMIC DNA]</scope>
    <source>
        <strain evidence="3 4">C31</strain>
    </source>
</reference>
<feature type="chain" id="PRO_5047391773" evidence="1">
    <location>
        <begin position="27"/>
        <end position="390"/>
    </location>
</feature>
<dbReference type="InterPro" id="IPR036582">
    <property type="entry name" value="Mao_N_sf"/>
</dbReference>
<feature type="domain" description="Copper amine oxidase-like N-terminal" evidence="2">
    <location>
        <begin position="49"/>
        <end position="152"/>
    </location>
</feature>
<feature type="signal peptide" evidence="1">
    <location>
        <begin position="1"/>
        <end position="26"/>
    </location>
</feature>
<dbReference type="Gene3D" id="3.30.457.10">
    <property type="entry name" value="Copper amine oxidase-like, N-terminal domain"/>
    <property type="match status" value="1"/>
</dbReference>
<protein>
    <submittedName>
        <fullName evidence="3">Copper amine oxidase N-terminal domain-containing protein</fullName>
    </submittedName>
</protein>
<evidence type="ECO:0000313" key="3">
    <source>
        <dbReference type="EMBL" id="WIV17607.1"/>
    </source>
</evidence>